<organism evidence="1 2">
    <name type="scientific">Dreissena polymorpha</name>
    <name type="common">Zebra mussel</name>
    <name type="synonym">Mytilus polymorpha</name>
    <dbReference type="NCBI Taxonomy" id="45954"/>
    <lineage>
        <taxon>Eukaryota</taxon>
        <taxon>Metazoa</taxon>
        <taxon>Spiralia</taxon>
        <taxon>Lophotrochozoa</taxon>
        <taxon>Mollusca</taxon>
        <taxon>Bivalvia</taxon>
        <taxon>Autobranchia</taxon>
        <taxon>Heteroconchia</taxon>
        <taxon>Euheterodonta</taxon>
        <taxon>Imparidentia</taxon>
        <taxon>Neoheterodontei</taxon>
        <taxon>Myida</taxon>
        <taxon>Dreissenoidea</taxon>
        <taxon>Dreissenidae</taxon>
        <taxon>Dreissena</taxon>
    </lineage>
</organism>
<comment type="caution">
    <text evidence="1">The sequence shown here is derived from an EMBL/GenBank/DDBJ whole genome shotgun (WGS) entry which is preliminary data.</text>
</comment>
<dbReference type="Proteomes" id="UP000828390">
    <property type="component" value="Unassembled WGS sequence"/>
</dbReference>
<dbReference type="EMBL" id="JAIWYP010000005">
    <property type="protein sequence ID" value="KAH3818953.1"/>
    <property type="molecule type" value="Genomic_DNA"/>
</dbReference>
<evidence type="ECO:0000313" key="1">
    <source>
        <dbReference type="EMBL" id="KAH3818953.1"/>
    </source>
</evidence>
<sequence>MSYLSEKGHCQEKGSSEDLEVGRCAMKAGVSIHGALDRFERESFHPDNINDYIPGPPPQWLYYYPRNKPKGIRTPFC</sequence>
<reference evidence="1" key="1">
    <citation type="journal article" date="2019" name="bioRxiv">
        <title>The Genome of the Zebra Mussel, Dreissena polymorpha: A Resource for Invasive Species Research.</title>
        <authorList>
            <person name="McCartney M.A."/>
            <person name="Auch B."/>
            <person name="Kono T."/>
            <person name="Mallez S."/>
            <person name="Zhang Y."/>
            <person name="Obille A."/>
            <person name="Becker A."/>
            <person name="Abrahante J.E."/>
            <person name="Garbe J."/>
            <person name="Badalamenti J.P."/>
            <person name="Herman A."/>
            <person name="Mangelson H."/>
            <person name="Liachko I."/>
            <person name="Sullivan S."/>
            <person name="Sone E.D."/>
            <person name="Koren S."/>
            <person name="Silverstein K.A.T."/>
            <person name="Beckman K.B."/>
            <person name="Gohl D.M."/>
        </authorList>
    </citation>
    <scope>NUCLEOTIDE SEQUENCE</scope>
    <source>
        <strain evidence="1">Duluth1</strain>
        <tissue evidence="1">Whole animal</tissue>
    </source>
</reference>
<gene>
    <name evidence="1" type="ORF">DPMN_120681</name>
</gene>
<protein>
    <submittedName>
        <fullName evidence="1">Uncharacterized protein</fullName>
    </submittedName>
</protein>
<dbReference type="AlphaFoldDB" id="A0A9D4GNS0"/>
<evidence type="ECO:0000313" key="2">
    <source>
        <dbReference type="Proteomes" id="UP000828390"/>
    </source>
</evidence>
<accession>A0A9D4GNS0</accession>
<reference evidence="1" key="2">
    <citation type="submission" date="2020-11" db="EMBL/GenBank/DDBJ databases">
        <authorList>
            <person name="McCartney M.A."/>
            <person name="Auch B."/>
            <person name="Kono T."/>
            <person name="Mallez S."/>
            <person name="Becker A."/>
            <person name="Gohl D.M."/>
            <person name="Silverstein K.A.T."/>
            <person name="Koren S."/>
            <person name="Bechman K.B."/>
            <person name="Herman A."/>
            <person name="Abrahante J.E."/>
            <person name="Garbe J."/>
        </authorList>
    </citation>
    <scope>NUCLEOTIDE SEQUENCE</scope>
    <source>
        <strain evidence="1">Duluth1</strain>
        <tissue evidence="1">Whole animal</tissue>
    </source>
</reference>
<name>A0A9D4GNS0_DREPO</name>
<keyword evidence="2" id="KW-1185">Reference proteome</keyword>
<proteinExistence type="predicted"/>